<comment type="subunit">
    <text evidence="6">Monomer.</text>
</comment>
<dbReference type="InterPro" id="IPR004044">
    <property type="entry name" value="KH_dom_type_2"/>
</dbReference>
<comment type="subcellular location">
    <subcellularLocation>
        <location evidence="6">Cytoplasm</location>
    </subcellularLocation>
    <subcellularLocation>
        <location evidence="6">Cell membrane</location>
        <topology evidence="6">Peripheral membrane protein</topology>
    </subcellularLocation>
</comment>
<dbReference type="SUPFAM" id="SSF52540">
    <property type="entry name" value="P-loop containing nucleoside triphosphate hydrolases"/>
    <property type="match status" value="1"/>
</dbReference>
<keyword evidence="6" id="KW-0690">Ribosome biogenesis</keyword>
<evidence type="ECO:0000256" key="2">
    <source>
        <dbReference type="ARBA" id="ARBA00020484"/>
    </source>
</evidence>
<dbReference type="AlphaFoldDB" id="A0A931LQY9"/>
<name>A0A931LQY9_FIMGI</name>
<dbReference type="PROSITE" id="PS51713">
    <property type="entry name" value="G_ERA"/>
    <property type="match status" value="1"/>
</dbReference>
<dbReference type="InterPro" id="IPR009019">
    <property type="entry name" value="KH_sf_prok-type"/>
</dbReference>
<comment type="similarity">
    <text evidence="1 6 7 8">Belongs to the TRAFAC class TrmE-Era-EngA-EngB-Septin-like GTPase superfamily. Era GTPase family.</text>
</comment>
<feature type="region of interest" description="G1" evidence="7">
    <location>
        <begin position="8"/>
        <end position="15"/>
    </location>
</feature>
<feature type="region of interest" description="G4" evidence="7">
    <location>
        <begin position="119"/>
        <end position="122"/>
    </location>
</feature>
<comment type="function">
    <text evidence="6">An essential GTPase that binds both GDP and GTP, with rapid nucleotide exchange. Plays a role in 16S rRNA processing and 30S ribosomal subunit biogenesis and possibly also in cell cycle regulation and energy metabolism.</text>
</comment>
<evidence type="ECO:0000313" key="11">
    <source>
        <dbReference type="EMBL" id="MBI1755704.1"/>
    </source>
</evidence>
<feature type="binding site" evidence="6">
    <location>
        <begin position="55"/>
        <end position="59"/>
    </location>
    <ligand>
        <name>GTP</name>
        <dbReference type="ChEBI" id="CHEBI:37565"/>
    </ligand>
</feature>
<dbReference type="GO" id="GO:0005886">
    <property type="term" value="C:plasma membrane"/>
    <property type="evidence" value="ECO:0007669"/>
    <property type="project" value="UniProtKB-SubCell"/>
</dbReference>
<dbReference type="HAMAP" id="MF_00367">
    <property type="entry name" value="GTPase_Era"/>
    <property type="match status" value="1"/>
</dbReference>
<feature type="binding site" evidence="6">
    <location>
        <begin position="8"/>
        <end position="15"/>
    </location>
    <ligand>
        <name>GTP</name>
        <dbReference type="ChEBI" id="CHEBI:37565"/>
    </ligand>
</feature>
<proteinExistence type="inferred from homology"/>
<evidence type="ECO:0000256" key="1">
    <source>
        <dbReference type="ARBA" id="ARBA00007921"/>
    </source>
</evidence>
<organism evidence="11 12">
    <name type="scientific">Fimbriimonas ginsengisoli</name>
    <dbReference type="NCBI Taxonomy" id="1005039"/>
    <lineage>
        <taxon>Bacteria</taxon>
        <taxon>Bacillati</taxon>
        <taxon>Armatimonadota</taxon>
        <taxon>Fimbriimonadia</taxon>
        <taxon>Fimbriimonadales</taxon>
        <taxon>Fimbriimonadaceae</taxon>
        <taxon>Fimbriimonas</taxon>
    </lineage>
</organism>
<dbReference type="CDD" id="cd22534">
    <property type="entry name" value="KH-II_Era"/>
    <property type="match status" value="1"/>
</dbReference>
<keyword evidence="3 6" id="KW-0547">Nucleotide-binding</keyword>
<accession>A0A931LQY9</accession>
<dbReference type="Pfam" id="PF01926">
    <property type="entry name" value="MMR_HSR1"/>
    <property type="match status" value="1"/>
</dbReference>
<evidence type="ECO:0000259" key="9">
    <source>
        <dbReference type="PROSITE" id="PS50823"/>
    </source>
</evidence>
<evidence type="ECO:0000256" key="5">
    <source>
        <dbReference type="ARBA" id="ARBA00023134"/>
    </source>
</evidence>
<dbReference type="InterPro" id="IPR015946">
    <property type="entry name" value="KH_dom-like_a/b"/>
</dbReference>
<dbReference type="PROSITE" id="PS50823">
    <property type="entry name" value="KH_TYPE_2"/>
    <property type="match status" value="1"/>
</dbReference>
<dbReference type="EMBL" id="JACOSL010000006">
    <property type="protein sequence ID" value="MBI1755704.1"/>
    <property type="molecule type" value="Genomic_DNA"/>
</dbReference>
<evidence type="ECO:0000256" key="7">
    <source>
        <dbReference type="PROSITE-ProRule" id="PRU01050"/>
    </source>
</evidence>
<dbReference type="GO" id="GO:0003924">
    <property type="term" value="F:GTPase activity"/>
    <property type="evidence" value="ECO:0007669"/>
    <property type="project" value="UniProtKB-UniRule"/>
</dbReference>
<dbReference type="InterPro" id="IPR030388">
    <property type="entry name" value="G_ERA_dom"/>
</dbReference>
<dbReference type="PANTHER" id="PTHR42698">
    <property type="entry name" value="GTPASE ERA"/>
    <property type="match status" value="1"/>
</dbReference>
<keyword evidence="6" id="KW-0963">Cytoplasm</keyword>
<keyword evidence="6" id="KW-0472">Membrane</keyword>
<keyword evidence="4 6" id="KW-0694">RNA-binding</keyword>
<dbReference type="Pfam" id="PF07650">
    <property type="entry name" value="KH_2"/>
    <property type="match status" value="1"/>
</dbReference>
<dbReference type="InterPro" id="IPR005662">
    <property type="entry name" value="GTPase_Era-like"/>
</dbReference>
<feature type="region of interest" description="G3" evidence="7">
    <location>
        <begin position="55"/>
        <end position="58"/>
    </location>
</feature>
<dbReference type="GO" id="GO:0005525">
    <property type="term" value="F:GTP binding"/>
    <property type="evidence" value="ECO:0007669"/>
    <property type="project" value="UniProtKB-UniRule"/>
</dbReference>
<keyword evidence="6" id="KW-1003">Cell membrane</keyword>
<evidence type="ECO:0000256" key="6">
    <source>
        <dbReference type="HAMAP-Rule" id="MF_00367"/>
    </source>
</evidence>
<feature type="region of interest" description="G2" evidence="7">
    <location>
        <begin position="34"/>
        <end position="38"/>
    </location>
</feature>
<dbReference type="Gene3D" id="3.40.50.300">
    <property type="entry name" value="P-loop containing nucleotide triphosphate hydrolases"/>
    <property type="match status" value="1"/>
</dbReference>
<dbReference type="Gene3D" id="3.30.300.20">
    <property type="match status" value="1"/>
</dbReference>
<gene>
    <name evidence="6 11" type="primary">era</name>
    <name evidence="11" type="ORF">HYR64_01180</name>
</gene>
<feature type="binding site" evidence="6">
    <location>
        <begin position="119"/>
        <end position="122"/>
    </location>
    <ligand>
        <name>GTP</name>
        <dbReference type="ChEBI" id="CHEBI:37565"/>
    </ligand>
</feature>
<dbReference type="InterPro" id="IPR027417">
    <property type="entry name" value="P-loop_NTPase"/>
</dbReference>
<dbReference type="NCBIfam" id="NF000908">
    <property type="entry name" value="PRK00089.1"/>
    <property type="match status" value="1"/>
</dbReference>
<dbReference type="NCBIfam" id="TIGR00231">
    <property type="entry name" value="small_GTP"/>
    <property type="match status" value="1"/>
</dbReference>
<evidence type="ECO:0000256" key="3">
    <source>
        <dbReference type="ARBA" id="ARBA00022741"/>
    </source>
</evidence>
<evidence type="ECO:0000256" key="8">
    <source>
        <dbReference type="RuleBase" id="RU003761"/>
    </source>
</evidence>
<protein>
    <recommendedName>
        <fullName evidence="2 6">GTPase Era</fullName>
    </recommendedName>
</protein>
<dbReference type="Proteomes" id="UP000727962">
    <property type="component" value="Unassembled WGS sequence"/>
</dbReference>
<dbReference type="SUPFAM" id="SSF54814">
    <property type="entry name" value="Prokaryotic type KH domain (KH-domain type II)"/>
    <property type="match status" value="1"/>
</dbReference>
<reference evidence="11" key="1">
    <citation type="submission" date="2020-07" db="EMBL/GenBank/DDBJ databases">
        <title>Huge and variable diversity of episymbiotic CPR bacteria and DPANN archaea in groundwater ecosystems.</title>
        <authorList>
            <person name="He C.Y."/>
            <person name="Keren R."/>
            <person name="Whittaker M."/>
            <person name="Farag I.F."/>
            <person name="Doudna J."/>
            <person name="Cate J.H.D."/>
            <person name="Banfield J.F."/>
        </authorList>
    </citation>
    <scope>NUCLEOTIDE SEQUENCE</scope>
    <source>
        <strain evidence="11">NC_groundwater_17_Pr7_B-0.1um_64_12</strain>
    </source>
</reference>
<dbReference type="GO" id="GO:0005829">
    <property type="term" value="C:cytosol"/>
    <property type="evidence" value="ECO:0007669"/>
    <property type="project" value="TreeGrafter"/>
</dbReference>
<evidence type="ECO:0000256" key="4">
    <source>
        <dbReference type="ARBA" id="ARBA00022884"/>
    </source>
</evidence>
<sequence>MGFVALIGKPNVGKSTLLNRIVGQRVSIVSDKAQTTRRKVIGIATTPDYQIAFLDTPGVHEPHTRLGRAMLDAGRSALDEADVVVAVVDASHHPGAMDERIAQMIGELARAKPVVLCLNKMDVLKADNVERNVAAYTKLFGVDDGMLTTATRGHNVDLLVRLIVDRLPERPPVFEEDAFTDQSTRFMVAEIIREKILRASRQEIPHATAVVVEAWDEEPEITRIEATIVVEKPSQRAILIGKHGAFLRRIGTEARAEIEELLGRHAYLGLHVKVQEDWRMSERVLNEMEYER</sequence>
<keyword evidence="5 6" id="KW-0342">GTP-binding</keyword>
<evidence type="ECO:0000259" key="10">
    <source>
        <dbReference type="PROSITE" id="PS51713"/>
    </source>
</evidence>
<dbReference type="NCBIfam" id="TIGR00436">
    <property type="entry name" value="era"/>
    <property type="match status" value="1"/>
</dbReference>
<dbReference type="InterPro" id="IPR006073">
    <property type="entry name" value="GTP-bd"/>
</dbReference>
<dbReference type="PANTHER" id="PTHR42698:SF1">
    <property type="entry name" value="GTPASE ERA, MITOCHONDRIAL"/>
    <property type="match status" value="1"/>
</dbReference>
<dbReference type="InterPro" id="IPR005225">
    <property type="entry name" value="Small_GTP-bd"/>
</dbReference>
<feature type="region of interest" description="G5" evidence="7">
    <location>
        <begin position="148"/>
        <end position="150"/>
    </location>
</feature>
<dbReference type="GO" id="GO:0070181">
    <property type="term" value="F:small ribosomal subunit rRNA binding"/>
    <property type="evidence" value="ECO:0007669"/>
    <property type="project" value="UniProtKB-UniRule"/>
</dbReference>
<dbReference type="GO" id="GO:0043024">
    <property type="term" value="F:ribosomal small subunit binding"/>
    <property type="evidence" value="ECO:0007669"/>
    <property type="project" value="TreeGrafter"/>
</dbReference>
<keyword evidence="6" id="KW-0699">rRNA-binding</keyword>
<dbReference type="CDD" id="cd04163">
    <property type="entry name" value="Era"/>
    <property type="match status" value="1"/>
</dbReference>
<feature type="domain" description="KH type-2" evidence="9">
    <location>
        <begin position="200"/>
        <end position="276"/>
    </location>
</feature>
<evidence type="ECO:0000313" key="12">
    <source>
        <dbReference type="Proteomes" id="UP000727962"/>
    </source>
</evidence>
<comment type="caution">
    <text evidence="11">The sequence shown here is derived from an EMBL/GenBank/DDBJ whole genome shotgun (WGS) entry which is preliminary data.</text>
</comment>
<feature type="domain" description="Era-type G" evidence="10">
    <location>
        <begin position="1"/>
        <end position="169"/>
    </location>
</feature>
<dbReference type="GO" id="GO:0000028">
    <property type="term" value="P:ribosomal small subunit assembly"/>
    <property type="evidence" value="ECO:0007669"/>
    <property type="project" value="TreeGrafter"/>
</dbReference>